<dbReference type="AlphaFoldDB" id="A0A4Z2DYQ5"/>
<keyword evidence="3" id="KW-1185">Reference proteome</keyword>
<comment type="caution">
    <text evidence="2">The sequence shown here is derived from an EMBL/GenBank/DDBJ whole genome shotgun (WGS) entry which is preliminary data.</text>
</comment>
<gene>
    <name evidence="2" type="ORF">EYF80_068193</name>
</gene>
<proteinExistence type="predicted"/>
<evidence type="ECO:0000313" key="2">
    <source>
        <dbReference type="EMBL" id="TNN21695.1"/>
    </source>
</evidence>
<evidence type="ECO:0000313" key="3">
    <source>
        <dbReference type="Proteomes" id="UP000314294"/>
    </source>
</evidence>
<accession>A0A4Z2DYQ5</accession>
<sequence>MPHHSPSCRCLGRLIEGWESSEETEGRAEEEGAGAAGVEGLQDEDERTSKRTSKRRTLLSGLLKISVFV</sequence>
<name>A0A4Z2DYQ5_9TELE</name>
<dbReference type="EMBL" id="SRLO01026417">
    <property type="protein sequence ID" value="TNN21695.1"/>
    <property type="molecule type" value="Genomic_DNA"/>
</dbReference>
<organism evidence="2 3">
    <name type="scientific">Liparis tanakae</name>
    <name type="common">Tanaka's snailfish</name>
    <dbReference type="NCBI Taxonomy" id="230148"/>
    <lineage>
        <taxon>Eukaryota</taxon>
        <taxon>Metazoa</taxon>
        <taxon>Chordata</taxon>
        <taxon>Craniata</taxon>
        <taxon>Vertebrata</taxon>
        <taxon>Euteleostomi</taxon>
        <taxon>Actinopterygii</taxon>
        <taxon>Neopterygii</taxon>
        <taxon>Teleostei</taxon>
        <taxon>Neoteleostei</taxon>
        <taxon>Acanthomorphata</taxon>
        <taxon>Eupercaria</taxon>
        <taxon>Perciformes</taxon>
        <taxon>Cottioidei</taxon>
        <taxon>Cottales</taxon>
        <taxon>Liparidae</taxon>
        <taxon>Liparis</taxon>
    </lineage>
</organism>
<reference evidence="2 3" key="1">
    <citation type="submission" date="2019-03" db="EMBL/GenBank/DDBJ databases">
        <title>First draft genome of Liparis tanakae, snailfish: a comprehensive survey of snailfish specific genes.</title>
        <authorList>
            <person name="Kim W."/>
            <person name="Song I."/>
            <person name="Jeong J.-H."/>
            <person name="Kim D."/>
            <person name="Kim S."/>
            <person name="Ryu S."/>
            <person name="Song J.Y."/>
            <person name="Lee S.K."/>
        </authorList>
    </citation>
    <scope>NUCLEOTIDE SEQUENCE [LARGE SCALE GENOMIC DNA]</scope>
    <source>
        <tissue evidence="2">Muscle</tissue>
    </source>
</reference>
<evidence type="ECO:0000256" key="1">
    <source>
        <dbReference type="SAM" id="MobiDB-lite"/>
    </source>
</evidence>
<protein>
    <submittedName>
        <fullName evidence="2">Uncharacterized protein</fullName>
    </submittedName>
</protein>
<dbReference type="Proteomes" id="UP000314294">
    <property type="component" value="Unassembled WGS sequence"/>
</dbReference>
<feature type="region of interest" description="Disordered" evidence="1">
    <location>
        <begin position="19"/>
        <end position="53"/>
    </location>
</feature>